<feature type="transmembrane region" description="Helical" evidence="4">
    <location>
        <begin position="37"/>
        <end position="60"/>
    </location>
</feature>
<reference evidence="6" key="1">
    <citation type="submission" date="2017-05" db="EMBL/GenBank/DDBJ databases">
        <authorList>
            <person name="Rodrigo-Torres L."/>
            <person name="Arahal R. D."/>
            <person name="Lucena T."/>
        </authorList>
    </citation>
    <scope>NUCLEOTIDE SEQUENCE [LARGE SCALE GENOMIC DNA]</scope>
    <source>
        <strain evidence="6">CECT 8621</strain>
    </source>
</reference>
<comment type="subcellular location">
    <subcellularLocation>
        <location evidence="1">Cell inner membrane</location>
        <topology evidence="1">Multi-pass membrane protein</topology>
    </subcellularLocation>
</comment>
<name>A0A238KVI6_9RHOB</name>
<protein>
    <submittedName>
        <fullName evidence="5">ABC-2 type transporter</fullName>
    </submittedName>
</protein>
<organism evidence="5 6">
    <name type="scientific">Actibacterium lipolyticum</name>
    <dbReference type="NCBI Taxonomy" id="1524263"/>
    <lineage>
        <taxon>Bacteria</taxon>
        <taxon>Pseudomonadati</taxon>
        <taxon>Pseudomonadota</taxon>
        <taxon>Alphaproteobacteria</taxon>
        <taxon>Rhodobacterales</taxon>
        <taxon>Roseobacteraceae</taxon>
        <taxon>Actibacterium</taxon>
    </lineage>
</organism>
<gene>
    <name evidence="5" type="ORF">COL8621_03270</name>
</gene>
<evidence type="ECO:0000313" key="5">
    <source>
        <dbReference type="EMBL" id="SMX46864.1"/>
    </source>
</evidence>
<keyword evidence="4" id="KW-0472">Membrane</keyword>
<proteinExistence type="inferred from homology"/>
<accession>A0A238KVI6</accession>
<feature type="transmembrane region" description="Helical" evidence="4">
    <location>
        <begin position="242"/>
        <end position="260"/>
    </location>
</feature>
<dbReference type="PANTHER" id="PTHR30413:SF8">
    <property type="entry name" value="TRANSPORT PERMEASE PROTEIN"/>
    <property type="match status" value="1"/>
</dbReference>
<evidence type="ECO:0000256" key="4">
    <source>
        <dbReference type="SAM" id="Phobius"/>
    </source>
</evidence>
<keyword evidence="6" id="KW-1185">Reference proteome</keyword>
<dbReference type="GO" id="GO:0015920">
    <property type="term" value="P:lipopolysaccharide transport"/>
    <property type="evidence" value="ECO:0007669"/>
    <property type="project" value="TreeGrafter"/>
</dbReference>
<evidence type="ECO:0000313" key="6">
    <source>
        <dbReference type="Proteomes" id="UP000202922"/>
    </source>
</evidence>
<comment type="similarity">
    <text evidence="2">Belongs to the ABC-2 integral membrane protein family.</text>
</comment>
<evidence type="ECO:0000256" key="1">
    <source>
        <dbReference type="ARBA" id="ARBA00004429"/>
    </source>
</evidence>
<dbReference type="Proteomes" id="UP000202922">
    <property type="component" value="Unassembled WGS sequence"/>
</dbReference>
<dbReference type="EMBL" id="FXYE01000002">
    <property type="protein sequence ID" value="SMX46864.1"/>
    <property type="molecule type" value="Genomic_DNA"/>
</dbReference>
<dbReference type="OrthoDB" id="7835223at2"/>
<feature type="transmembrane region" description="Helical" evidence="4">
    <location>
        <begin position="123"/>
        <end position="146"/>
    </location>
</feature>
<feature type="transmembrane region" description="Helical" evidence="4">
    <location>
        <begin position="194"/>
        <end position="213"/>
    </location>
</feature>
<dbReference type="GO" id="GO:0005886">
    <property type="term" value="C:plasma membrane"/>
    <property type="evidence" value="ECO:0007669"/>
    <property type="project" value="UniProtKB-SubCell"/>
</dbReference>
<feature type="transmembrane region" description="Helical" evidence="4">
    <location>
        <begin position="66"/>
        <end position="84"/>
    </location>
</feature>
<dbReference type="PANTHER" id="PTHR30413">
    <property type="entry name" value="INNER MEMBRANE TRANSPORT PERMEASE"/>
    <property type="match status" value="1"/>
</dbReference>
<evidence type="ECO:0000256" key="2">
    <source>
        <dbReference type="ARBA" id="ARBA00007783"/>
    </source>
</evidence>
<keyword evidence="4" id="KW-0812">Transmembrane</keyword>
<keyword evidence="4" id="KW-1133">Transmembrane helix</keyword>
<sequence length="273" mass="30140">MFEARKSQSNWASGFSLASVIYHATVRDVRKSHRNPLIGLLTNIFQTLLFVAFFYLMFSILGMKGAAIRGDFLLYIMSGVFLYLTHNKAMSAVLGSEGPTSAMMQHAPMNTVVAITSSALSSLYIQVLSVSVVLFVYHAAVTPIVIINPMGALGMLLLAWFSGCAVGIVLLAIKPWFPGFVGIVSNIYSRANMIASGKMFVANTLPSSMLALFDWNPLFHTIDQNRGFIFMNYNPHFSSVSYPLYLSIVLLMLGMMGEYFTRHRASLSWSAGR</sequence>
<keyword evidence="3" id="KW-0813">Transport</keyword>
<evidence type="ECO:0000256" key="3">
    <source>
        <dbReference type="ARBA" id="ARBA00022448"/>
    </source>
</evidence>
<feature type="transmembrane region" description="Helical" evidence="4">
    <location>
        <begin position="152"/>
        <end position="173"/>
    </location>
</feature>
<dbReference type="AlphaFoldDB" id="A0A238KVI6"/>
<dbReference type="RefSeq" id="WP_093968298.1">
    <property type="nucleotide sequence ID" value="NZ_FXYE01000002.1"/>
</dbReference>